<organism evidence="2 3">
    <name type="scientific">Nocardia panacis</name>
    <dbReference type="NCBI Taxonomy" id="2340916"/>
    <lineage>
        <taxon>Bacteria</taxon>
        <taxon>Bacillati</taxon>
        <taxon>Actinomycetota</taxon>
        <taxon>Actinomycetes</taxon>
        <taxon>Mycobacteriales</taxon>
        <taxon>Nocardiaceae</taxon>
        <taxon>Nocardia</taxon>
    </lineage>
</organism>
<name>A0A3A4K6R4_9NOCA</name>
<protein>
    <submittedName>
        <fullName evidence="2">Uncharacterized protein</fullName>
    </submittedName>
</protein>
<dbReference type="Proteomes" id="UP000266677">
    <property type="component" value="Unassembled WGS sequence"/>
</dbReference>
<dbReference type="AlphaFoldDB" id="A0A3A4K6R4"/>
<evidence type="ECO:0000256" key="1">
    <source>
        <dbReference type="SAM" id="MobiDB-lite"/>
    </source>
</evidence>
<feature type="region of interest" description="Disordered" evidence="1">
    <location>
        <begin position="55"/>
        <end position="79"/>
    </location>
</feature>
<proteinExistence type="predicted"/>
<dbReference type="RefSeq" id="WP_120039700.1">
    <property type="nucleotide sequence ID" value="NZ_QZFU01000016.1"/>
</dbReference>
<sequence>MRFADRRHDRDVSYAQARALHPATLAKNLSAPVEVCSAPHNPFPRKPARLTLLPALGEPTEQPRGFGSEGDGTETPDRV</sequence>
<accession>A0A3A4K6R4</accession>
<keyword evidence="3" id="KW-1185">Reference proteome</keyword>
<dbReference type="EMBL" id="QZFU01000016">
    <property type="protein sequence ID" value="RJO76779.1"/>
    <property type="molecule type" value="Genomic_DNA"/>
</dbReference>
<evidence type="ECO:0000313" key="3">
    <source>
        <dbReference type="Proteomes" id="UP000266677"/>
    </source>
</evidence>
<reference evidence="2 3" key="1">
    <citation type="submission" date="2018-09" db="EMBL/GenBank/DDBJ databases">
        <title>YIM PH21274 draft genome.</title>
        <authorList>
            <person name="Miao C."/>
        </authorList>
    </citation>
    <scope>NUCLEOTIDE SEQUENCE [LARGE SCALE GENOMIC DNA]</scope>
    <source>
        <strain evidence="2 3">YIM PH 21724</strain>
    </source>
</reference>
<evidence type="ECO:0000313" key="2">
    <source>
        <dbReference type="EMBL" id="RJO76779.1"/>
    </source>
</evidence>
<comment type="caution">
    <text evidence="2">The sequence shown here is derived from an EMBL/GenBank/DDBJ whole genome shotgun (WGS) entry which is preliminary data.</text>
</comment>
<gene>
    <name evidence="2" type="ORF">D5S18_11040</name>
</gene>